<organism evidence="1 2">
    <name type="scientific">Scutellospora calospora</name>
    <dbReference type="NCBI Taxonomy" id="85575"/>
    <lineage>
        <taxon>Eukaryota</taxon>
        <taxon>Fungi</taxon>
        <taxon>Fungi incertae sedis</taxon>
        <taxon>Mucoromycota</taxon>
        <taxon>Glomeromycotina</taxon>
        <taxon>Glomeromycetes</taxon>
        <taxon>Diversisporales</taxon>
        <taxon>Gigasporaceae</taxon>
        <taxon>Scutellospora</taxon>
    </lineage>
</organism>
<evidence type="ECO:0000313" key="2">
    <source>
        <dbReference type="Proteomes" id="UP000789860"/>
    </source>
</evidence>
<comment type="caution">
    <text evidence="1">The sequence shown here is derived from an EMBL/GenBank/DDBJ whole genome shotgun (WGS) entry which is preliminary data.</text>
</comment>
<name>A0ACA9MXV2_9GLOM</name>
<sequence length="133" mass="15078">MWSKFVGQLKNSNPIFGATPSVTSTTPLKITERLSRKSSVGSQKDPRVTEARRKSSLLYGVAPGSEVFVQEKLLEKRLSRKIIRVSAEQQQELCSLFQQWQNALDEKERSVLLIASSRKFFENYVDAPEMVGE</sequence>
<dbReference type="EMBL" id="CAJVPM010016385">
    <property type="protein sequence ID" value="CAG8613738.1"/>
    <property type="molecule type" value="Genomic_DNA"/>
</dbReference>
<evidence type="ECO:0000313" key="1">
    <source>
        <dbReference type="EMBL" id="CAG8613738.1"/>
    </source>
</evidence>
<feature type="non-terminal residue" evidence="1">
    <location>
        <position position="133"/>
    </location>
</feature>
<accession>A0ACA9MXV2</accession>
<protein>
    <submittedName>
        <fullName evidence="1">7933_t:CDS:1</fullName>
    </submittedName>
</protein>
<keyword evidence="2" id="KW-1185">Reference proteome</keyword>
<proteinExistence type="predicted"/>
<reference evidence="1" key="1">
    <citation type="submission" date="2021-06" db="EMBL/GenBank/DDBJ databases">
        <authorList>
            <person name="Kallberg Y."/>
            <person name="Tangrot J."/>
            <person name="Rosling A."/>
        </authorList>
    </citation>
    <scope>NUCLEOTIDE SEQUENCE</scope>
    <source>
        <strain evidence="1">AU212A</strain>
    </source>
</reference>
<dbReference type="Proteomes" id="UP000789860">
    <property type="component" value="Unassembled WGS sequence"/>
</dbReference>
<gene>
    <name evidence="1" type="ORF">SCALOS_LOCUS7389</name>
</gene>